<name>D0A6Y9_TRYB9</name>
<gene>
    <name evidence="2" type="ORF">TbgDal_XI5580</name>
</gene>
<dbReference type="RefSeq" id="XP_011779704.1">
    <property type="nucleotide sequence ID" value="XM_011781402.1"/>
</dbReference>
<dbReference type="EMBL" id="FN554974">
    <property type="protein sequence ID" value="CBH17440.1"/>
    <property type="molecule type" value="Genomic_DNA"/>
</dbReference>
<protein>
    <submittedName>
        <fullName evidence="2">Uncharacterized protein</fullName>
    </submittedName>
</protein>
<dbReference type="GeneID" id="23867561"/>
<reference evidence="3" key="1">
    <citation type="journal article" date="2010" name="PLoS Negl. Trop. Dis.">
        <title>The genome sequence of Trypanosoma brucei gambiense, causative agent of chronic human african trypanosomiasis.</title>
        <authorList>
            <person name="Jackson A.P."/>
            <person name="Sanders M."/>
            <person name="Berry A."/>
            <person name="McQuillan J."/>
            <person name="Aslett M.A."/>
            <person name="Quail M.A."/>
            <person name="Chukualim B."/>
            <person name="Capewell P."/>
            <person name="MacLeod A."/>
            <person name="Melville S.E."/>
            <person name="Gibson W."/>
            <person name="Barry J.D."/>
            <person name="Berriman M."/>
            <person name="Hertz-Fowler C."/>
        </authorList>
    </citation>
    <scope>NUCLEOTIDE SEQUENCE [LARGE SCALE GENOMIC DNA]</scope>
    <source>
        <strain evidence="3">MHOM/CI/86/DAL972</strain>
    </source>
</reference>
<dbReference type="Proteomes" id="UP000002316">
    <property type="component" value="Chromosome 11"/>
</dbReference>
<accession>D0A6Y9</accession>
<evidence type="ECO:0000313" key="3">
    <source>
        <dbReference type="Proteomes" id="UP000002316"/>
    </source>
</evidence>
<evidence type="ECO:0000313" key="2">
    <source>
        <dbReference type="EMBL" id="CBH17440.1"/>
    </source>
</evidence>
<dbReference type="KEGG" id="tbg:TbgDal_XI5580"/>
<dbReference type="AlphaFoldDB" id="D0A6Y9"/>
<organism evidence="2 3">
    <name type="scientific">Trypanosoma brucei gambiense (strain MHOM/CI/86/DAL972)</name>
    <dbReference type="NCBI Taxonomy" id="679716"/>
    <lineage>
        <taxon>Eukaryota</taxon>
        <taxon>Discoba</taxon>
        <taxon>Euglenozoa</taxon>
        <taxon>Kinetoplastea</taxon>
        <taxon>Metakinetoplastina</taxon>
        <taxon>Trypanosomatida</taxon>
        <taxon>Trypanosomatidae</taxon>
        <taxon>Trypanosoma</taxon>
    </lineage>
</organism>
<proteinExistence type="predicted"/>
<feature type="transmembrane region" description="Helical" evidence="1">
    <location>
        <begin position="117"/>
        <end position="139"/>
    </location>
</feature>
<keyword evidence="1" id="KW-1133">Transmembrane helix</keyword>
<keyword evidence="1" id="KW-0812">Transmembrane</keyword>
<feature type="transmembrane region" description="Helical" evidence="1">
    <location>
        <begin position="83"/>
        <end position="105"/>
    </location>
</feature>
<evidence type="ECO:0000256" key="1">
    <source>
        <dbReference type="SAM" id="Phobius"/>
    </source>
</evidence>
<sequence>MCLFIYFPSPDLPHFFLIISLAAVFTIPHPLRPCSSSSSSSSSFHLQFPHAAYYLTRPLNSSHHTQGHTKKERHIRIYIYRYIYIYIYIYTHICDSSLFLFYSLFGYCPFFFFFLPHALHTHMCMYICIYTTIFTIKYIKIYISTCKKYSDLGVP</sequence>
<keyword evidence="1" id="KW-0472">Membrane</keyword>